<sequence>MKMKERLNEQIVELDATELDFFIDEKGLRPTIKFAVDQYTRKVVGLCINLSLPDKAQIEECLQNVTLKGRV</sequence>
<dbReference type="Gene3D" id="3.30.420.10">
    <property type="entry name" value="Ribonuclease H-like superfamily/Ribonuclease H"/>
    <property type="match status" value="1"/>
</dbReference>
<gene>
    <name evidence="1" type="ORF">DFP95_12928</name>
</gene>
<proteinExistence type="predicted"/>
<evidence type="ECO:0000313" key="2">
    <source>
        <dbReference type="Proteomes" id="UP000256869"/>
    </source>
</evidence>
<dbReference type="AlphaFoldDB" id="A0A3D9HVG9"/>
<dbReference type="GO" id="GO:0003676">
    <property type="term" value="F:nucleic acid binding"/>
    <property type="evidence" value="ECO:0007669"/>
    <property type="project" value="InterPro"/>
</dbReference>
<evidence type="ECO:0000313" key="1">
    <source>
        <dbReference type="EMBL" id="RED52896.1"/>
    </source>
</evidence>
<dbReference type="InterPro" id="IPR036397">
    <property type="entry name" value="RNaseH_sf"/>
</dbReference>
<accession>A0A3D9HVG9</accession>
<comment type="caution">
    <text evidence="1">The sequence shown here is derived from an EMBL/GenBank/DDBJ whole genome shotgun (WGS) entry which is preliminary data.</text>
</comment>
<dbReference type="EMBL" id="QRDY01000029">
    <property type="protein sequence ID" value="RED52896.1"/>
    <property type="molecule type" value="Genomic_DNA"/>
</dbReference>
<keyword evidence="2" id="KW-1185">Reference proteome</keyword>
<name>A0A3D9HVG9_9BACL</name>
<reference evidence="1 2" key="1">
    <citation type="submission" date="2018-07" db="EMBL/GenBank/DDBJ databases">
        <title>Genomic Encyclopedia of Type Strains, Phase III (KMG-III): the genomes of soil and plant-associated and newly described type strains.</title>
        <authorList>
            <person name="Whitman W."/>
        </authorList>
    </citation>
    <scope>NUCLEOTIDE SEQUENCE [LARGE SCALE GENOMIC DNA]</scope>
    <source>
        <strain evidence="1 2">CECT 8236</strain>
    </source>
</reference>
<organism evidence="1 2">
    <name type="scientific">Cohnella lupini</name>
    <dbReference type="NCBI Taxonomy" id="1294267"/>
    <lineage>
        <taxon>Bacteria</taxon>
        <taxon>Bacillati</taxon>
        <taxon>Bacillota</taxon>
        <taxon>Bacilli</taxon>
        <taxon>Bacillales</taxon>
        <taxon>Paenibacillaceae</taxon>
        <taxon>Cohnella</taxon>
    </lineage>
</organism>
<dbReference type="Proteomes" id="UP000256869">
    <property type="component" value="Unassembled WGS sequence"/>
</dbReference>
<protein>
    <submittedName>
        <fullName evidence="1">Uncharacterized protein</fullName>
    </submittedName>
</protein>